<keyword evidence="1" id="KW-0472">Membrane</keyword>
<dbReference type="EMBL" id="BTSX01000004">
    <property type="protein sequence ID" value="GMS95929.1"/>
    <property type="molecule type" value="Genomic_DNA"/>
</dbReference>
<proteinExistence type="predicted"/>
<evidence type="ECO:0000256" key="1">
    <source>
        <dbReference type="SAM" id="Phobius"/>
    </source>
</evidence>
<feature type="transmembrane region" description="Helical" evidence="1">
    <location>
        <begin position="20"/>
        <end position="40"/>
    </location>
</feature>
<name>A0AAV5TNR6_9BILA</name>
<organism evidence="2 3">
    <name type="scientific">Pristionchus entomophagus</name>
    <dbReference type="NCBI Taxonomy" id="358040"/>
    <lineage>
        <taxon>Eukaryota</taxon>
        <taxon>Metazoa</taxon>
        <taxon>Ecdysozoa</taxon>
        <taxon>Nematoda</taxon>
        <taxon>Chromadorea</taxon>
        <taxon>Rhabditida</taxon>
        <taxon>Rhabditina</taxon>
        <taxon>Diplogasteromorpha</taxon>
        <taxon>Diplogasteroidea</taxon>
        <taxon>Neodiplogasteridae</taxon>
        <taxon>Pristionchus</taxon>
    </lineage>
</organism>
<sequence>VCYHNAFLFLPPPHSSQPFLVYRSTMIISLLILPFIISLVRGQDNPADLEYSGYVFTHHKLPFKNRDYAREWLGYNTALIQSPLLAAGKPVKPGHPVALPTIAPFVVRWSNLGDTHVNDENWWNFEKRIDSKVWWPSK</sequence>
<keyword evidence="1" id="KW-0812">Transmembrane</keyword>
<keyword evidence="1" id="KW-1133">Transmembrane helix</keyword>
<protein>
    <submittedName>
        <fullName evidence="2">Uncharacterized protein</fullName>
    </submittedName>
</protein>
<reference evidence="2" key="1">
    <citation type="submission" date="2023-10" db="EMBL/GenBank/DDBJ databases">
        <title>Genome assembly of Pristionchus species.</title>
        <authorList>
            <person name="Yoshida K."/>
            <person name="Sommer R.J."/>
        </authorList>
    </citation>
    <scope>NUCLEOTIDE SEQUENCE</scope>
    <source>
        <strain evidence="2">RS0144</strain>
    </source>
</reference>
<evidence type="ECO:0000313" key="2">
    <source>
        <dbReference type="EMBL" id="GMS95929.1"/>
    </source>
</evidence>
<dbReference type="Proteomes" id="UP001432027">
    <property type="component" value="Unassembled WGS sequence"/>
</dbReference>
<gene>
    <name evidence="2" type="ORF">PENTCL1PPCAC_18104</name>
</gene>
<dbReference type="AlphaFoldDB" id="A0AAV5TNR6"/>
<accession>A0AAV5TNR6</accession>
<evidence type="ECO:0000313" key="3">
    <source>
        <dbReference type="Proteomes" id="UP001432027"/>
    </source>
</evidence>
<comment type="caution">
    <text evidence="2">The sequence shown here is derived from an EMBL/GenBank/DDBJ whole genome shotgun (WGS) entry which is preliminary data.</text>
</comment>
<feature type="non-terminal residue" evidence="2">
    <location>
        <position position="1"/>
    </location>
</feature>
<keyword evidence="3" id="KW-1185">Reference proteome</keyword>